<accession>Q2G9A2</accession>
<dbReference type="AlphaFoldDB" id="Q2G9A2"/>
<keyword evidence="4" id="KW-1185">Reference proteome</keyword>
<keyword evidence="1" id="KW-0175">Coiled coil</keyword>
<evidence type="ECO:0000313" key="3">
    <source>
        <dbReference type="EMBL" id="ABD25571.1"/>
    </source>
</evidence>
<dbReference type="KEGG" id="nar:Saro_1126"/>
<feature type="region of interest" description="Disordered" evidence="2">
    <location>
        <begin position="134"/>
        <end position="286"/>
    </location>
</feature>
<dbReference type="EMBL" id="CP000248">
    <property type="protein sequence ID" value="ABD25571.1"/>
    <property type="molecule type" value="Genomic_DNA"/>
</dbReference>
<feature type="compositionally biased region" description="Low complexity" evidence="2">
    <location>
        <begin position="221"/>
        <end position="230"/>
    </location>
</feature>
<feature type="coiled-coil region" evidence="1">
    <location>
        <begin position="31"/>
        <end position="58"/>
    </location>
</feature>
<feature type="compositionally biased region" description="Low complexity" evidence="2">
    <location>
        <begin position="251"/>
        <end position="262"/>
    </location>
</feature>
<feature type="compositionally biased region" description="Basic and acidic residues" evidence="2">
    <location>
        <begin position="204"/>
        <end position="218"/>
    </location>
</feature>
<evidence type="ECO:0000313" key="4">
    <source>
        <dbReference type="Proteomes" id="UP000009134"/>
    </source>
</evidence>
<dbReference type="HOGENOM" id="CLU_972652_0_0_5"/>
<protein>
    <submittedName>
        <fullName evidence="3">Uncharacterized protein</fullName>
    </submittedName>
</protein>
<evidence type="ECO:0000256" key="1">
    <source>
        <dbReference type="SAM" id="Coils"/>
    </source>
</evidence>
<gene>
    <name evidence="3" type="ordered locus">Saro_1126</name>
</gene>
<dbReference type="RefSeq" id="WP_011444785.1">
    <property type="nucleotide sequence ID" value="NC_007794.1"/>
</dbReference>
<dbReference type="Proteomes" id="UP000009134">
    <property type="component" value="Chromosome"/>
</dbReference>
<sequence>MIASANRLRSVGWLVLLGLCLALVLVLAFKVNALRSQIHHAEQRIVALKQERLYLETEFETRSNQQQLKVWNDVEFGYAAPGASQYLEGERQLAELSMPATPDAPAPIRVASVDDSVIASAAFPAMVSPLSGKALASNDRASQNEDADRPSLSDADRSDAVETLKDRLGKVVDARPKGPVRQETASEKERPKKDSAKSAAKASASEKPDAKSAADRKPKLAAKAASTAPKAKADSAKARPVQKAKAEKAPAPKAKATSVADKSPAKKDKSALGSRPAARKEAKAAR</sequence>
<organism evidence="3 4">
    <name type="scientific">Novosphingobium aromaticivorans (strain ATCC 700278 / DSM 12444 / CCUG 56034 / CIP 105152 / NBRC 16084 / F199)</name>
    <dbReference type="NCBI Taxonomy" id="279238"/>
    <lineage>
        <taxon>Bacteria</taxon>
        <taxon>Pseudomonadati</taxon>
        <taxon>Pseudomonadota</taxon>
        <taxon>Alphaproteobacteria</taxon>
        <taxon>Sphingomonadales</taxon>
        <taxon>Sphingomonadaceae</taxon>
        <taxon>Novosphingobium</taxon>
    </lineage>
</organism>
<proteinExistence type="predicted"/>
<feature type="compositionally biased region" description="Basic and acidic residues" evidence="2">
    <location>
        <begin position="142"/>
        <end position="176"/>
    </location>
</feature>
<dbReference type="STRING" id="279238.Saro_1126"/>
<evidence type="ECO:0000256" key="2">
    <source>
        <dbReference type="SAM" id="MobiDB-lite"/>
    </source>
</evidence>
<reference evidence="4" key="1">
    <citation type="submission" date="2006-01" db="EMBL/GenBank/DDBJ databases">
        <title>Complete sequence of Novosphingobium aromaticivorans DSM 12444.</title>
        <authorList>
            <consortium name="US DOE Joint Genome Institute"/>
            <person name="Copeland A."/>
            <person name="Lucas S."/>
            <person name="Lapidus A."/>
            <person name="Barry K."/>
            <person name="Detter J.C."/>
            <person name="Glavina T."/>
            <person name="Hammon N."/>
            <person name="Israni S."/>
            <person name="Pitluck S."/>
            <person name="Chain P."/>
            <person name="Malfatti S."/>
            <person name="Shin M."/>
            <person name="Vergez L."/>
            <person name="Schmutz J."/>
            <person name="Larimer F."/>
            <person name="Land M."/>
            <person name="Kyrpides N."/>
            <person name="Ivanova N."/>
            <person name="Fredrickson J."/>
            <person name="Balkwill D."/>
            <person name="Romine M.F."/>
            <person name="Richardson P."/>
        </authorList>
    </citation>
    <scope>NUCLEOTIDE SEQUENCE [LARGE SCALE GENOMIC DNA]</scope>
    <source>
        <strain evidence="4">ATCC 700278 / DSM 12444 / CCUG 56034 / CIP 105152 / NBRC 16084 / F199</strain>
    </source>
</reference>
<feature type="compositionally biased region" description="Basic and acidic residues" evidence="2">
    <location>
        <begin position="184"/>
        <end position="196"/>
    </location>
</feature>
<name>Q2G9A2_NOVAD</name>
<dbReference type="eggNOG" id="ENOG5031APD">
    <property type="taxonomic scope" value="Bacteria"/>
</dbReference>